<comment type="subunit">
    <text evidence="2 10">Homodimer.</text>
</comment>
<dbReference type="AlphaFoldDB" id="A0A368BPJ8"/>
<dbReference type="InterPro" id="IPR045864">
    <property type="entry name" value="aa-tRNA-synth_II/BPL/LPL"/>
</dbReference>
<dbReference type="EMBL" id="QOPD01000002">
    <property type="protein sequence ID" value="RCL38797.1"/>
    <property type="molecule type" value="Genomic_DNA"/>
</dbReference>
<dbReference type="CDD" id="cd00773">
    <property type="entry name" value="HisRS-like_core"/>
    <property type="match status" value="1"/>
</dbReference>
<dbReference type="InterPro" id="IPR004516">
    <property type="entry name" value="HisRS/HisZ"/>
</dbReference>
<comment type="catalytic activity">
    <reaction evidence="9 10">
        <text>tRNA(His) + L-histidine + ATP = L-histidyl-tRNA(His) + AMP + diphosphate + H(+)</text>
        <dbReference type="Rhea" id="RHEA:17313"/>
        <dbReference type="Rhea" id="RHEA-COMP:9665"/>
        <dbReference type="Rhea" id="RHEA-COMP:9689"/>
        <dbReference type="ChEBI" id="CHEBI:15378"/>
        <dbReference type="ChEBI" id="CHEBI:30616"/>
        <dbReference type="ChEBI" id="CHEBI:33019"/>
        <dbReference type="ChEBI" id="CHEBI:57595"/>
        <dbReference type="ChEBI" id="CHEBI:78442"/>
        <dbReference type="ChEBI" id="CHEBI:78527"/>
        <dbReference type="ChEBI" id="CHEBI:456215"/>
        <dbReference type="EC" id="6.1.1.21"/>
    </reaction>
</comment>
<dbReference type="Gene3D" id="3.40.50.800">
    <property type="entry name" value="Anticodon-binding domain"/>
    <property type="match status" value="1"/>
</dbReference>
<accession>A0A368BPJ8</accession>
<feature type="binding site" evidence="11">
    <location>
        <position position="126"/>
    </location>
    <ligand>
        <name>L-histidine</name>
        <dbReference type="ChEBI" id="CHEBI:57595"/>
    </ligand>
</feature>
<dbReference type="PANTHER" id="PTHR43707">
    <property type="entry name" value="HISTIDYL-TRNA SYNTHETASE"/>
    <property type="match status" value="1"/>
</dbReference>
<dbReference type="Gene3D" id="3.30.930.10">
    <property type="entry name" value="Bira Bifunctional Protein, Domain 2"/>
    <property type="match status" value="1"/>
</dbReference>
<protein>
    <recommendedName>
        <fullName evidence="10">Histidine--tRNA ligase</fullName>
        <ecNumber evidence="10">6.1.1.21</ecNumber>
    </recommendedName>
    <alternativeName>
        <fullName evidence="10">Histidyl-tRNA synthetase</fullName>
        <shortName evidence="10">HisRS</shortName>
    </alternativeName>
</protein>
<keyword evidence="6 10" id="KW-0067">ATP-binding</keyword>
<evidence type="ECO:0000313" key="13">
    <source>
        <dbReference type="EMBL" id="RCL38797.1"/>
    </source>
</evidence>
<feature type="binding site" evidence="11">
    <location>
        <begin position="260"/>
        <end position="261"/>
    </location>
    <ligand>
        <name>L-histidine</name>
        <dbReference type="ChEBI" id="CHEBI:57595"/>
    </ligand>
</feature>
<keyword evidence="8 10" id="KW-0030">Aminoacyl-tRNA synthetase</keyword>
<keyword evidence="5 10" id="KW-0547">Nucleotide-binding</keyword>
<comment type="caution">
    <text evidence="13">The sequence shown here is derived from an EMBL/GenBank/DDBJ whole genome shotgun (WGS) entry which is preliminary data.</text>
</comment>
<dbReference type="InterPro" id="IPR036621">
    <property type="entry name" value="Anticodon-bd_dom_sf"/>
</dbReference>
<dbReference type="InterPro" id="IPR015807">
    <property type="entry name" value="His-tRNA-ligase"/>
</dbReference>
<evidence type="ECO:0000256" key="2">
    <source>
        <dbReference type="ARBA" id="ARBA00011738"/>
    </source>
</evidence>
<evidence type="ECO:0000256" key="4">
    <source>
        <dbReference type="ARBA" id="ARBA00022598"/>
    </source>
</evidence>
<evidence type="ECO:0000256" key="1">
    <source>
        <dbReference type="ARBA" id="ARBA00008226"/>
    </source>
</evidence>
<comment type="subcellular location">
    <subcellularLocation>
        <location evidence="10">Cytoplasm</location>
    </subcellularLocation>
</comment>
<dbReference type="GO" id="GO:0006427">
    <property type="term" value="P:histidyl-tRNA aminoacylation"/>
    <property type="evidence" value="ECO:0007669"/>
    <property type="project" value="UniProtKB-UniRule"/>
</dbReference>
<feature type="binding site" evidence="11">
    <location>
        <begin position="82"/>
        <end position="84"/>
    </location>
    <ligand>
        <name>L-histidine</name>
        <dbReference type="ChEBI" id="CHEBI:57595"/>
    </ligand>
</feature>
<dbReference type="GO" id="GO:0004821">
    <property type="term" value="F:histidine-tRNA ligase activity"/>
    <property type="evidence" value="ECO:0007669"/>
    <property type="project" value="UniProtKB-UniRule"/>
</dbReference>
<name>A0A368BPJ8_9GAMM</name>
<sequence length="412" mass="46934">MKELKTIRGMPDLYGQEVQTISFVEKTCEKVFRSFNFKEFRTPILENKSLFERSVGDTSDIIQKEMYELQDRKGENLCLRPEGTAGLVRGLITNGLDDLEIKKYFYIGPMFRYERPQKGRKRQFIQAGIELIGDESINADVEILQVAKIVLEQLSIPSELEVNFIGDIECIENFRDYLRDYLQKYKDQIEEKLYFRLLRNPIRALDSKDEKIKDIIKDSRPISDFFTEEQNTKFEDIKSLLDSLEIGYKVNPNLVRGLDYYTGLVFEFTNNNLGAQNAILGGGRYDNLIADLGGNKIPATGFALGVDRLAEIVETNSDNSGIFLGSLDSKSKVYAQKLGFKLRSNNPTLNVETYLGNANLNKQLKKADSFGFKFVIIIGQEELNSGVFKLKSLSNAAEDQGVTEKELLEKFS</sequence>
<dbReference type="GO" id="GO:0005737">
    <property type="term" value="C:cytoplasm"/>
    <property type="evidence" value="ECO:0007669"/>
    <property type="project" value="UniProtKB-SubCell"/>
</dbReference>
<evidence type="ECO:0000256" key="5">
    <source>
        <dbReference type="ARBA" id="ARBA00022741"/>
    </source>
</evidence>
<comment type="similarity">
    <text evidence="1 10">Belongs to the class-II aminoacyl-tRNA synthetase family.</text>
</comment>
<dbReference type="Pfam" id="PF13393">
    <property type="entry name" value="tRNA-synt_His"/>
    <property type="match status" value="1"/>
</dbReference>
<gene>
    <name evidence="10" type="primary">hisS</name>
    <name evidence="13" type="ORF">DBW97_01935</name>
</gene>
<evidence type="ECO:0000259" key="12">
    <source>
        <dbReference type="PROSITE" id="PS50862"/>
    </source>
</evidence>
<dbReference type="GO" id="GO:0005524">
    <property type="term" value="F:ATP binding"/>
    <property type="evidence" value="ECO:0007669"/>
    <property type="project" value="UniProtKB-UniRule"/>
</dbReference>
<keyword evidence="3 10" id="KW-0963">Cytoplasm</keyword>
<dbReference type="InterPro" id="IPR041715">
    <property type="entry name" value="HisRS-like_core"/>
</dbReference>
<dbReference type="PIRSF" id="PIRSF001549">
    <property type="entry name" value="His-tRNA_synth"/>
    <property type="match status" value="1"/>
</dbReference>
<dbReference type="SUPFAM" id="SSF52954">
    <property type="entry name" value="Class II aaRS ABD-related"/>
    <property type="match status" value="1"/>
</dbReference>
<evidence type="ECO:0000256" key="10">
    <source>
        <dbReference type="HAMAP-Rule" id="MF_00127"/>
    </source>
</evidence>
<evidence type="ECO:0000256" key="6">
    <source>
        <dbReference type="ARBA" id="ARBA00022840"/>
    </source>
</evidence>
<evidence type="ECO:0000256" key="11">
    <source>
        <dbReference type="PIRSR" id="PIRSR001549-1"/>
    </source>
</evidence>
<organism evidence="13 14">
    <name type="scientific">SAR86 cluster bacterium</name>
    <dbReference type="NCBI Taxonomy" id="2030880"/>
    <lineage>
        <taxon>Bacteria</taxon>
        <taxon>Pseudomonadati</taxon>
        <taxon>Pseudomonadota</taxon>
        <taxon>Gammaproteobacteria</taxon>
        <taxon>SAR86 cluster</taxon>
    </lineage>
</organism>
<keyword evidence="4 10" id="KW-0436">Ligase</keyword>
<evidence type="ECO:0000313" key="14">
    <source>
        <dbReference type="Proteomes" id="UP000252147"/>
    </source>
</evidence>
<dbReference type="PANTHER" id="PTHR43707:SF1">
    <property type="entry name" value="HISTIDINE--TRNA LIGASE, MITOCHONDRIAL-RELATED"/>
    <property type="match status" value="1"/>
</dbReference>
<evidence type="ECO:0000256" key="8">
    <source>
        <dbReference type="ARBA" id="ARBA00023146"/>
    </source>
</evidence>
<feature type="binding site" evidence="11">
    <location>
        <position position="112"/>
    </location>
    <ligand>
        <name>L-histidine</name>
        <dbReference type="ChEBI" id="CHEBI:57595"/>
    </ligand>
</feature>
<feature type="domain" description="Aminoacyl-transfer RNA synthetases class-II family profile" evidence="12">
    <location>
        <begin position="1"/>
        <end position="313"/>
    </location>
</feature>
<evidence type="ECO:0000256" key="9">
    <source>
        <dbReference type="ARBA" id="ARBA00047639"/>
    </source>
</evidence>
<dbReference type="Proteomes" id="UP000252147">
    <property type="component" value="Unassembled WGS sequence"/>
</dbReference>
<dbReference type="HAMAP" id="MF_00127">
    <property type="entry name" value="His_tRNA_synth"/>
    <property type="match status" value="1"/>
</dbReference>
<proteinExistence type="inferred from homology"/>
<dbReference type="PROSITE" id="PS50862">
    <property type="entry name" value="AA_TRNA_LIGASE_II"/>
    <property type="match status" value="1"/>
</dbReference>
<reference evidence="13 14" key="1">
    <citation type="journal article" date="2018" name="Microbiome">
        <title>Fine metagenomic profile of the Mediterranean stratified and mixed water columns revealed by assembly and recruitment.</title>
        <authorList>
            <person name="Haro-Moreno J.M."/>
            <person name="Lopez-Perez M."/>
            <person name="De La Torre J.R."/>
            <person name="Picazo A."/>
            <person name="Camacho A."/>
            <person name="Rodriguez-Valera F."/>
        </authorList>
    </citation>
    <scope>NUCLEOTIDE SEQUENCE [LARGE SCALE GENOMIC DNA]</scope>
    <source>
        <strain evidence="13">MED-G83</strain>
    </source>
</reference>
<dbReference type="InterPro" id="IPR004154">
    <property type="entry name" value="Anticodon-bd"/>
</dbReference>
<dbReference type="Pfam" id="PF03129">
    <property type="entry name" value="HGTP_anticodon"/>
    <property type="match status" value="1"/>
</dbReference>
<dbReference type="SUPFAM" id="SSF55681">
    <property type="entry name" value="Class II aaRS and biotin synthetases"/>
    <property type="match status" value="1"/>
</dbReference>
<feature type="binding site" evidence="11">
    <location>
        <position position="256"/>
    </location>
    <ligand>
        <name>L-histidine</name>
        <dbReference type="ChEBI" id="CHEBI:57595"/>
    </ligand>
</feature>
<dbReference type="InterPro" id="IPR006195">
    <property type="entry name" value="aa-tRNA-synth_II"/>
</dbReference>
<feature type="binding site" evidence="11">
    <location>
        <position position="130"/>
    </location>
    <ligand>
        <name>L-histidine</name>
        <dbReference type="ChEBI" id="CHEBI:57595"/>
    </ligand>
</feature>
<evidence type="ECO:0000256" key="3">
    <source>
        <dbReference type="ARBA" id="ARBA00022490"/>
    </source>
</evidence>
<dbReference type="EC" id="6.1.1.21" evidence="10"/>
<keyword evidence="7 10" id="KW-0648">Protein biosynthesis</keyword>
<evidence type="ECO:0000256" key="7">
    <source>
        <dbReference type="ARBA" id="ARBA00022917"/>
    </source>
</evidence>
<dbReference type="NCBIfam" id="TIGR00442">
    <property type="entry name" value="hisS"/>
    <property type="match status" value="1"/>
</dbReference>